<evidence type="ECO:0000313" key="2">
    <source>
        <dbReference type="EMBL" id="KAK1285033.1"/>
    </source>
</evidence>
<keyword evidence="1" id="KW-0472">Membrane</keyword>
<gene>
    <name evidence="2" type="ORF">QJS10_CPB20g01122</name>
</gene>
<reference evidence="2" key="1">
    <citation type="journal article" date="2023" name="Nat. Commun.">
        <title>Diploid and tetraploid genomes of Acorus and the evolution of monocots.</title>
        <authorList>
            <person name="Ma L."/>
            <person name="Liu K.W."/>
            <person name="Li Z."/>
            <person name="Hsiao Y.Y."/>
            <person name="Qi Y."/>
            <person name="Fu T."/>
            <person name="Tang G.D."/>
            <person name="Zhang D."/>
            <person name="Sun W.H."/>
            <person name="Liu D.K."/>
            <person name="Li Y."/>
            <person name="Chen G.Z."/>
            <person name="Liu X.D."/>
            <person name="Liao X.Y."/>
            <person name="Jiang Y.T."/>
            <person name="Yu X."/>
            <person name="Hao Y."/>
            <person name="Huang J."/>
            <person name="Zhao X.W."/>
            <person name="Ke S."/>
            <person name="Chen Y.Y."/>
            <person name="Wu W.L."/>
            <person name="Hsu J.L."/>
            <person name="Lin Y.F."/>
            <person name="Huang M.D."/>
            <person name="Li C.Y."/>
            <person name="Huang L."/>
            <person name="Wang Z.W."/>
            <person name="Zhao X."/>
            <person name="Zhong W.Y."/>
            <person name="Peng D.H."/>
            <person name="Ahmad S."/>
            <person name="Lan S."/>
            <person name="Zhang J.S."/>
            <person name="Tsai W.C."/>
            <person name="Van de Peer Y."/>
            <person name="Liu Z.J."/>
        </authorList>
    </citation>
    <scope>NUCLEOTIDE SEQUENCE</scope>
    <source>
        <strain evidence="2">CP</strain>
    </source>
</reference>
<dbReference type="Proteomes" id="UP001180020">
    <property type="component" value="Unassembled WGS sequence"/>
</dbReference>
<comment type="caution">
    <text evidence="2">The sequence shown here is derived from an EMBL/GenBank/DDBJ whole genome shotgun (WGS) entry which is preliminary data.</text>
</comment>
<keyword evidence="3" id="KW-1185">Reference proteome</keyword>
<organism evidence="2 3">
    <name type="scientific">Acorus calamus</name>
    <name type="common">Sweet flag</name>
    <dbReference type="NCBI Taxonomy" id="4465"/>
    <lineage>
        <taxon>Eukaryota</taxon>
        <taxon>Viridiplantae</taxon>
        <taxon>Streptophyta</taxon>
        <taxon>Embryophyta</taxon>
        <taxon>Tracheophyta</taxon>
        <taxon>Spermatophyta</taxon>
        <taxon>Magnoliopsida</taxon>
        <taxon>Liliopsida</taxon>
        <taxon>Acoraceae</taxon>
        <taxon>Acorus</taxon>
    </lineage>
</organism>
<accession>A0AAV9C9Q6</accession>
<protein>
    <submittedName>
        <fullName evidence="2">Uncharacterized protein</fullName>
    </submittedName>
</protein>
<evidence type="ECO:0000256" key="1">
    <source>
        <dbReference type="SAM" id="Phobius"/>
    </source>
</evidence>
<name>A0AAV9C9Q6_ACOCL</name>
<dbReference type="EMBL" id="JAUJYO010000020">
    <property type="protein sequence ID" value="KAK1285033.1"/>
    <property type="molecule type" value="Genomic_DNA"/>
</dbReference>
<sequence>MIGCQQFHIYNAGYRNLGLDLVIRFVAFAMFLISIGLGRLWWWTNGHNLGKFERERVQIFSGLERQNKVM</sequence>
<dbReference type="AlphaFoldDB" id="A0AAV9C9Q6"/>
<feature type="transmembrane region" description="Helical" evidence="1">
    <location>
        <begin position="21"/>
        <end position="42"/>
    </location>
</feature>
<keyword evidence="1" id="KW-1133">Transmembrane helix</keyword>
<reference evidence="2" key="2">
    <citation type="submission" date="2023-06" db="EMBL/GenBank/DDBJ databases">
        <authorList>
            <person name="Ma L."/>
            <person name="Liu K.-W."/>
            <person name="Li Z."/>
            <person name="Hsiao Y.-Y."/>
            <person name="Qi Y."/>
            <person name="Fu T."/>
            <person name="Tang G."/>
            <person name="Zhang D."/>
            <person name="Sun W.-H."/>
            <person name="Liu D.-K."/>
            <person name="Li Y."/>
            <person name="Chen G.-Z."/>
            <person name="Liu X.-D."/>
            <person name="Liao X.-Y."/>
            <person name="Jiang Y.-T."/>
            <person name="Yu X."/>
            <person name="Hao Y."/>
            <person name="Huang J."/>
            <person name="Zhao X.-W."/>
            <person name="Ke S."/>
            <person name="Chen Y.-Y."/>
            <person name="Wu W.-L."/>
            <person name="Hsu J.-L."/>
            <person name="Lin Y.-F."/>
            <person name="Huang M.-D."/>
            <person name="Li C.-Y."/>
            <person name="Huang L."/>
            <person name="Wang Z.-W."/>
            <person name="Zhao X."/>
            <person name="Zhong W.-Y."/>
            <person name="Peng D.-H."/>
            <person name="Ahmad S."/>
            <person name="Lan S."/>
            <person name="Zhang J.-S."/>
            <person name="Tsai W.-C."/>
            <person name="Van De Peer Y."/>
            <person name="Liu Z.-J."/>
        </authorList>
    </citation>
    <scope>NUCLEOTIDE SEQUENCE</scope>
    <source>
        <strain evidence="2">CP</strain>
        <tissue evidence="2">Leaves</tissue>
    </source>
</reference>
<evidence type="ECO:0000313" key="3">
    <source>
        <dbReference type="Proteomes" id="UP001180020"/>
    </source>
</evidence>
<keyword evidence="1" id="KW-0812">Transmembrane</keyword>
<proteinExistence type="predicted"/>